<evidence type="ECO:0000313" key="4">
    <source>
        <dbReference type="Proteomes" id="UP001291309"/>
    </source>
</evidence>
<dbReference type="EMBL" id="JAXIVS010000006">
    <property type="protein sequence ID" value="MDY7228398.1"/>
    <property type="molecule type" value="Genomic_DNA"/>
</dbReference>
<evidence type="ECO:0000256" key="1">
    <source>
        <dbReference type="SAM" id="SignalP"/>
    </source>
</evidence>
<keyword evidence="1" id="KW-0732">Signal</keyword>
<dbReference type="Pfam" id="PF00326">
    <property type="entry name" value="Peptidase_S9"/>
    <property type="match status" value="1"/>
</dbReference>
<name>A0ABU5H4I3_9BACT</name>
<protein>
    <submittedName>
        <fullName evidence="3">Prolyl oligopeptidase family serine peptidase</fullName>
    </submittedName>
</protein>
<organism evidence="3 4">
    <name type="scientific">Hyalangium rubrum</name>
    <dbReference type="NCBI Taxonomy" id="3103134"/>
    <lineage>
        <taxon>Bacteria</taxon>
        <taxon>Pseudomonadati</taxon>
        <taxon>Myxococcota</taxon>
        <taxon>Myxococcia</taxon>
        <taxon>Myxococcales</taxon>
        <taxon>Cystobacterineae</taxon>
        <taxon>Archangiaceae</taxon>
        <taxon>Hyalangium</taxon>
    </lineage>
</organism>
<dbReference type="InterPro" id="IPR029058">
    <property type="entry name" value="AB_hydrolase_fold"/>
</dbReference>
<dbReference type="PANTHER" id="PTHR22946">
    <property type="entry name" value="DIENELACTONE HYDROLASE DOMAIN-CONTAINING PROTEIN-RELATED"/>
    <property type="match status" value="1"/>
</dbReference>
<gene>
    <name evidence="3" type="ORF">SYV04_18395</name>
</gene>
<evidence type="ECO:0000259" key="2">
    <source>
        <dbReference type="Pfam" id="PF00326"/>
    </source>
</evidence>
<feature type="domain" description="Peptidase S9 prolyl oligopeptidase catalytic" evidence="2">
    <location>
        <begin position="108"/>
        <end position="268"/>
    </location>
</feature>
<dbReference type="Proteomes" id="UP001291309">
    <property type="component" value="Unassembled WGS sequence"/>
</dbReference>
<proteinExistence type="predicted"/>
<dbReference type="RefSeq" id="WP_321547127.1">
    <property type="nucleotide sequence ID" value="NZ_JAXIVS010000006.1"/>
</dbReference>
<dbReference type="Gene3D" id="3.40.50.1820">
    <property type="entry name" value="alpha/beta hydrolase"/>
    <property type="match status" value="1"/>
</dbReference>
<evidence type="ECO:0000313" key="3">
    <source>
        <dbReference type="EMBL" id="MDY7228398.1"/>
    </source>
</evidence>
<reference evidence="3 4" key="1">
    <citation type="submission" date="2023-12" db="EMBL/GenBank/DDBJ databases">
        <title>the genome sequence of Hyalangium sp. s54d21.</title>
        <authorList>
            <person name="Zhang X."/>
        </authorList>
    </citation>
    <scope>NUCLEOTIDE SEQUENCE [LARGE SCALE GENOMIC DNA]</scope>
    <source>
        <strain evidence="4">s54d21</strain>
    </source>
</reference>
<dbReference type="PROSITE" id="PS51257">
    <property type="entry name" value="PROKAR_LIPOPROTEIN"/>
    <property type="match status" value="1"/>
</dbReference>
<dbReference type="InterPro" id="IPR050261">
    <property type="entry name" value="FrsA_esterase"/>
</dbReference>
<feature type="signal peptide" evidence="1">
    <location>
        <begin position="1"/>
        <end position="24"/>
    </location>
</feature>
<dbReference type="SUPFAM" id="SSF53474">
    <property type="entry name" value="alpha/beta-Hydrolases"/>
    <property type="match status" value="1"/>
</dbReference>
<feature type="chain" id="PRO_5045572055" evidence="1">
    <location>
        <begin position="25"/>
        <end position="304"/>
    </location>
</feature>
<comment type="caution">
    <text evidence="3">The sequence shown here is derived from an EMBL/GenBank/DDBJ whole genome shotgun (WGS) entry which is preliminary data.</text>
</comment>
<accession>A0ABU5H4I3</accession>
<keyword evidence="4" id="KW-1185">Reference proteome</keyword>
<dbReference type="InterPro" id="IPR001375">
    <property type="entry name" value="Peptidase_S9_cat"/>
</dbReference>
<sequence length="304" mass="33442">MRASALPAVFLVAACIASPPSAWGAGPDDEFKARIALFTYDTQAPFKLQEVSVEKRGGATVRDITFVAAPDREPVKAFLVVPDGAGPFAGVLWVHWLGEPKTTNRTQFLNEAVSLASRGVVSLLVDAMWSTPKWYGSRVPEQDYENSQRQVIALRRAMELLLSQPQVDKARVGFVGHDYGAMYGMLAAGVAPRAKTYVYIAAAPSLSDWAFFGKQPLSKADYLRQNAVLEPSDYLRQVKNASTLFQFGKQDEYVSHASTAILFGAAQSPKERRFYEAEHSMTPAKIAEERDAWLLKELAPPAAR</sequence>